<proteinExistence type="inferred from homology"/>
<dbReference type="HOGENOM" id="CLU_005391_0_2_5"/>
<dbReference type="eggNOG" id="COG1012">
    <property type="taxonomic scope" value="Bacteria"/>
</dbReference>
<dbReference type="FunFam" id="3.40.605.10:FF:000007">
    <property type="entry name" value="NAD/NADP-dependent betaine aldehyde dehydrogenase"/>
    <property type="match status" value="1"/>
</dbReference>
<keyword evidence="2 5" id="KW-0560">Oxidoreductase</keyword>
<dbReference type="InterPro" id="IPR016161">
    <property type="entry name" value="Ald_DH/histidinol_DH"/>
</dbReference>
<dbReference type="PROSITE" id="PS00687">
    <property type="entry name" value="ALDEHYDE_DEHYDR_GLU"/>
    <property type="match status" value="1"/>
</dbReference>
<organism evidence="7">
    <name type="scientific">Chelativorans sp. (strain BNC1)</name>
    <dbReference type="NCBI Taxonomy" id="266779"/>
    <lineage>
        <taxon>Bacteria</taxon>
        <taxon>Pseudomonadati</taxon>
        <taxon>Pseudomonadota</taxon>
        <taxon>Alphaproteobacteria</taxon>
        <taxon>Hyphomicrobiales</taxon>
        <taxon>Phyllobacteriaceae</taxon>
        <taxon>Chelativorans</taxon>
    </lineage>
</organism>
<evidence type="ECO:0000256" key="5">
    <source>
        <dbReference type="RuleBase" id="RU003345"/>
    </source>
</evidence>
<sequence>MELQDYAQHIGGEAVAAADGETYITHNPANGRPWGRFPAGKSADVARAVAAAMEALRGSWGSMAPTRRGRLLIEWARAISVNAEKIARLETAQNGKIFRDCLNQARDLENWLYYYGGQADKIEGTVVPLLRQSILNYTLREPLGVIGIITPWNSPASLTMSSAAPALAAGNAIVIKPSEVTPASILEIARLAEEAGIPKGVINVVTGGRNAGEALVDHPDIAKIAFTGSVEAGRAIAERAGKRLIGCTLELGGKSPNIVFPDADLARAEAGVLGGIFASTGQTCVAGSRAYVHESLFDSFVERLATRARQIVLGDPMDPRTQMGPVSTELQLQKDERLVAEALSEGAVKIAGGERVSPPGCEDGYFYAPTVLTKLNPAASILKTEVFGPVLSVLPFKSEDDVVAMANDSPFGLAAGFWTRDFARAHRLARRLEAGTVWINMYRAFAFNSPMNGHKQSGIGWQNGSEAIFQYLKTKSVWCETDEDYGDMFARAQPASTGRE</sequence>
<accession>Q11K71</accession>
<evidence type="ECO:0000256" key="4">
    <source>
        <dbReference type="PROSITE-ProRule" id="PRU10007"/>
    </source>
</evidence>
<dbReference type="Gene3D" id="3.40.605.10">
    <property type="entry name" value="Aldehyde Dehydrogenase, Chain A, domain 1"/>
    <property type="match status" value="1"/>
</dbReference>
<dbReference type="STRING" id="266779.Meso_0804"/>
<comment type="similarity">
    <text evidence="1 5">Belongs to the aldehyde dehydrogenase family.</text>
</comment>
<feature type="active site" evidence="4">
    <location>
        <position position="250"/>
    </location>
</feature>
<keyword evidence="3" id="KW-0558">Oxidation</keyword>
<evidence type="ECO:0000256" key="2">
    <source>
        <dbReference type="ARBA" id="ARBA00023002"/>
    </source>
</evidence>
<dbReference type="Gene3D" id="3.40.309.10">
    <property type="entry name" value="Aldehyde Dehydrogenase, Chain A, domain 2"/>
    <property type="match status" value="1"/>
</dbReference>
<dbReference type="InterPro" id="IPR016162">
    <property type="entry name" value="Ald_DH_N"/>
</dbReference>
<evidence type="ECO:0000313" key="7">
    <source>
        <dbReference type="EMBL" id="ABG62204.1"/>
    </source>
</evidence>
<dbReference type="OrthoDB" id="8175464at2"/>
<gene>
    <name evidence="7" type="ordered locus">Meso_0804</name>
</gene>
<feature type="domain" description="Aldehyde dehydrogenase" evidence="6">
    <location>
        <begin position="19"/>
        <end position="477"/>
    </location>
</feature>
<name>Q11K71_CHESB</name>
<dbReference type="PANTHER" id="PTHR11699">
    <property type="entry name" value="ALDEHYDE DEHYDROGENASE-RELATED"/>
    <property type="match status" value="1"/>
</dbReference>
<dbReference type="EMBL" id="CP000390">
    <property type="protein sequence ID" value="ABG62204.1"/>
    <property type="molecule type" value="Genomic_DNA"/>
</dbReference>
<dbReference type="InterPro" id="IPR015590">
    <property type="entry name" value="Aldehyde_DH_dom"/>
</dbReference>
<dbReference type="FunFam" id="3.40.309.10:FF:000012">
    <property type="entry name" value="Betaine aldehyde dehydrogenase"/>
    <property type="match status" value="1"/>
</dbReference>
<evidence type="ECO:0000259" key="6">
    <source>
        <dbReference type="Pfam" id="PF00171"/>
    </source>
</evidence>
<dbReference type="KEGG" id="mes:Meso_0804"/>
<dbReference type="CDD" id="cd07114">
    <property type="entry name" value="ALDH_DhaS"/>
    <property type="match status" value="1"/>
</dbReference>
<dbReference type="PROSITE" id="PS00070">
    <property type="entry name" value="ALDEHYDE_DEHYDR_CYS"/>
    <property type="match status" value="1"/>
</dbReference>
<dbReference type="Pfam" id="PF00171">
    <property type="entry name" value="Aldedh"/>
    <property type="match status" value="1"/>
</dbReference>
<evidence type="ECO:0000256" key="1">
    <source>
        <dbReference type="ARBA" id="ARBA00009986"/>
    </source>
</evidence>
<dbReference type="InterPro" id="IPR016163">
    <property type="entry name" value="Ald_DH_C"/>
</dbReference>
<dbReference type="InterPro" id="IPR016160">
    <property type="entry name" value="Ald_DH_CS_CYS"/>
</dbReference>
<protein>
    <submittedName>
        <fullName evidence="7">Aldehyde dehydrogenase</fullName>
    </submittedName>
</protein>
<evidence type="ECO:0000256" key="3">
    <source>
        <dbReference type="ARBA" id="ARBA00023097"/>
    </source>
</evidence>
<dbReference type="InterPro" id="IPR029510">
    <property type="entry name" value="Ald_DH_CS_GLU"/>
</dbReference>
<dbReference type="SUPFAM" id="SSF53720">
    <property type="entry name" value="ALDH-like"/>
    <property type="match status" value="1"/>
</dbReference>
<dbReference type="GO" id="GO:0016620">
    <property type="term" value="F:oxidoreductase activity, acting on the aldehyde or oxo group of donors, NAD or NADP as acceptor"/>
    <property type="evidence" value="ECO:0007669"/>
    <property type="project" value="InterPro"/>
</dbReference>
<dbReference type="AlphaFoldDB" id="Q11K71"/>
<reference evidence="7" key="1">
    <citation type="submission" date="2006-06" db="EMBL/GenBank/DDBJ databases">
        <title>Complete sequence of chromosome of Chelativorans sp. BNC1.</title>
        <authorList>
            <consortium name="US DOE Joint Genome Institute"/>
            <person name="Copeland A."/>
            <person name="Lucas S."/>
            <person name="Lapidus A."/>
            <person name="Barry K."/>
            <person name="Detter J.C."/>
            <person name="Glavina del Rio T."/>
            <person name="Hammon N."/>
            <person name="Israni S."/>
            <person name="Dalin E."/>
            <person name="Tice H."/>
            <person name="Pitluck S."/>
            <person name="Chertkov O."/>
            <person name="Brettin T."/>
            <person name="Bruce D."/>
            <person name="Han C."/>
            <person name="Tapia R."/>
            <person name="Gilna P."/>
            <person name="Schmutz J."/>
            <person name="Larimer F."/>
            <person name="Land M."/>
            <person name="Hauser L."/>
            <person name="Kyrpides N."/>
            <person name="Mikhailova N."/>
            <person name="Richardson P."/>
        </authorList>
    </citation>
    <scope>NUCLEOTIDE SEQUENCE</scope>
    <source>
        <strain evidence="7">BNC1</strain>
    </source>
</reference>